<proteinExistence type="predicted"/>
<comment type="caution">
    <text evidence="1">The sequence shown here is derived from an EMBL/GenBank/DDBJ whole genome shotgun (WGS) entry which is preliminary data.</text>
</comment>
<dbReference type="AlphaFoldDB" id="A0ABC8K4B5"/>
<organism evidence="1 2">
    <name type="scientific">Eruca vesicaria subsp. sativa</name>
    <name type="common">Garden rocket</name>
    <name type="synonym">Eruca sativa</name>
    <dbReference type="NCBI Taxonomy" id="29727"/>
    <lineage>
        <taxon>Eukaryota</taxon>
        <taxon>Viridiplantae</taxon>
        <taxon>Streptophyta</taxon>
        <taxon>Embryophyta</taxon>
        <taxon>Tracheophyta</taxon>
        <taxon>Spermatophyta</taxon>
        <taxon>Magnoliopsida</taxon>
        <taxon>eudicotyledons</taxon>
        <taxon>Gunneridae</taxon>
        <taxon>Pentapetalae</taxon>
        <taxon>rosids</taxon>
        <taxon>malvids</taxon>
        <taxon>Brassicales</taxon>
        <taxon>Brassicaceae</taxon>
        <taxon>Brassiceae</taxon>
        <taxon>Eruca</taxon>
    </lineage>
</organism>
<keyword evidence="2" id="KW-1185">Reference proteome</keyword>
<protein>
    <submittedName>
        <fullName evidence="1">Uncharacterized protein</fullName>
    </submittedName>
</protein>
<evidence type="ECO:0000313" key="1">
    <source>
        <dbReference type="EMBL" id="CAH8348465.1"/>
    </source>
</evidence>
<reference evidence="1 2" key="1">
    <citation type="submission" date="2022-03" db="EMBL/GenBank/DDBJ databases">
        <authorList>
            <person name="Macdonald S."/>
            <person name="Ahmed S."/>
            <person name="Newling K."/>
        </authorList>
    </citation>
    <scope>NUCLEOTIDE SEQUENCE [LARGE SCALE GENOMIC DNA]</scope>
</reference>
<dbReference type="Proteomes" id="UP001642260">
    <property type="component" value="Unassembled WGS sequence"/>
</dbReference>
<dbReference type="EMBL" id="CAKOAT010160266">
    <property type="protein sequence ID" value="CAH8348465.1"/>
    <property type="molecule type" value="Genomic_DNA"/>
</dbReference>
<name>A0ABC8K4B5_ERUVS</name>
<gene>
    <name evidence="1" type="ORF">ERUC_LOCUS17380</name>
</gene>
<sequence length="70" mass="7550">MGEMMSRSELRCGEEDVTASRYGLCCGEDDGTASRSELQCGENPTTAGPRSILEKTMTSSGESEIKKLEI</sequence>
<accession>A0ABC8K4B5</accession>
<evidence type="ECO:0000313" key="2">
    <source>
        <dbReference type="Proteomes" id="UP001642260"/>
    </source>
</evidence>